<comment type="caution">
    <text evidence="1">The sequence shown here is derived from an EMBL/GenBank/DDBJ whole genome shotgun (WGS) entry which is preliminary data.</text>
</comment>
<gene>
    <name evidence="1" type="ORF">PXEA_LOCUS32902</name>
</gene>
<organism evidence="1 2">
    <name type="scientific">Protopolystoma xenopodis</name>
    <dbReference type="NCBI Taxonomy" id="117903"/>
    <lineage>
        <taxon>Eukaryota</taxon>
        <taxon>Metazoa</taxon>
        <taxon>Spiralia</taxon>
        <taxon>Lophotrochozoa</taxon>
        <taxon>Platyhelminthes</taxon>
        <taxon>Monogenea</taxon>
        <taxon>Polyopisthocotylea</taxon>
        <taxon>Polystomatidea</taxon>
        <taxon>Polystomatidae</taxon>
        <taxon>Protopolystoma</taxon>
    </lineage>
</organism>
<dbReference type="Proteomes" id="UP000784294">
    <property type="component" value="Unassembled WGS sequence"/>
</dbReference>
<accession>A0A3S5FGP1</accession>
<dbReference type="GO" id="GO:0007015">
    <property type="term" value="P:actin filament organization"/>
    <property type="evidence" value="ECO:0007669"/>
    <property type="project" value="TreeGrafter"/>
</dbReference>
<evidence type="ECO:0000313" key="2">
    <source>
        <dbReference type="Proteomes" id="UP000784294"/>
    </source>
</evidence>
<dbReference type="OrthoDB" id="1850764at2759"/>
<evidence type="ECO:0000313" key="1">
    <source>
        <dbReference type="EMBL" id="VEL39462.1"/>
    </source>
</evidence>
<sequence>MSERQFALWDDSDLSKPLMVEDLDTSNGVIFPFYDHDCHIIYLCGKVIR</sequence>
<dbReference type="InterPro" id="IPR015943">
    <property type="entry name" value="WD40/YVTN_repeat-like_dom_sf"/>
</dbReference>
<reference evidence="1" key="1">
    <citation type="submission" date="2018-11" db="EMBL/GenBank/DDBJ databases">
        <authorList>
            <consortium name="Pathogen Informatics"/>
        </authorList>
    </citation>
    <scope>NUCLEOTIDE SEQUENCE</scope>
</reference>
<dbReference type="InterPro" id="IPR015505">
    <property type="entry name" value="Coronin"/>
</dbReference>
<dbReference type="PANTHER" id="PTHR10856">
    <property type="entry name" value="CORONIN"/>
    <property type="match status" value="1"/>
</dbReference>
<dbReference type="GO" id="GO:0051015">
    <property type="term" value="F:actin filament binding"/>
    <property type="evidence" value="ECO:0007669"/>
    <property type="project" value="TreeGrafter"/>
</dbReference>
<dbReference type="AlphaFoldDB" id="A0A3S5FGP1"/>
<name>A0A3S5FGP1_9PLAT</name>
<protein>
    <submittedName>
        <fullName evidence="1">Uncharacterized protein</fullName>
    </submittedName>
</protein>
<proteinExistence type="predicted"/>
<dbReference type="Gene3D" id="2.130.10.10">
    <property type="entry name" value="YVTN repeat-like/Quinoprotein amine dehydrogenase"/>
    <property type="match status" value="1"/>
</dbReference>
<dbReference type="PANTHER" id="PTHR10856:SF0">
    <property type="entry name" value="CORONIN"/>
    <property type="match status" value="1"/>
</dbReference>
<dbReference type="EMBL" id="CAAALY010261342">
    <property type="protein sequence ID" value="VEL39462.1"/>
    <property type="molecule type" value="Genomic_DNA"/>
</dbReference>
<keyword evidence="2" id="KW-1185">Reference proteome</keyword>